<dbReference type="PANTHER" id="PTHR46910:SF25">
    <property type="entry name" value="ABC-TRANSPORTER-REGULATING TRANSCRIPTION FACTOR"/>
    <property type="match status" value="1"/>
</dbReference>
<dbReference type="EMBL" id="JH725173">
    <property type="protein sequence ID" value="EJP63774.1"/>
    <property type="molecule type" value="Genomic_DNA"/>
</dbReference>
<sequence length="764" mass="84201">MCSGLGLCYPQSFNCNREVTVVSAALAEISTPMPRPTRRALACDRCRLRKVRCNGGFPCANCIDRAEACVVSPRRVKRSYETQSLSSYIPFRTYRINPRVQTTERDVPSSNSDPSNDMDSLLRSVAFSSEEGSLIRQASPGCGLLNANITHDCSYSRQSLAYTNRSTRREESLSSKEPAIQGLSPPNTSHESQNSPENGSICTTDLPNVEYYGPRSFMSFCSPPGVKWINSRLKCPQFGGISSQLIAGVAGKLKLNGKFSAPMTGDPAPERAWEYAKTYFDDAAEQSFGIVDWLWFEARLQKHLDGTASDDTGWFALRNAVWALGARLSISKTSTYGQALSKSWLFFEKALSVHTEIILFSSSLPAVQALALMAYYAEGVSNVPTPKTGPFLDDVFTRDCASQLAILVHLLFGKTDMLTFGQASCMYLCSEYQTVVLEFLLMRQKAVDDAAIDCQIPEEALSGKTSDAIYCHTLIELSRLCSAATKLLSNTPGREQDNTHTPLIDAVKSLNCQAATIKMAAERRGVYLDRSLNDSQPPEDLTTRQMQILQSHYHCLLLDINTPLFYPWSTSPSQQRSDPQLVAQIEASCGAVVGSSRFIILATRQIDVDASCSALVSLFVPVYRFIVQFIHILQCDAAHAQSELDILDLALGYFANLKFATDGLVFLPFAKELASIASTYVDQQRNKPPKPSIDDPILEASQCDLAIEDETVNIYNNADSSLLLEEASFEGWDSLLPSLTTWDAVFQKHKLEPVHLAPASVYGN</sequence>
<name>J4KMD7_BEAB2</name>
<dbReference type="STRING" id="655819.J4KMD7"/>
<dbReference type="GO" id="GO:0005634">
    <property type="term" value="C:nucleus"/>
    <property type="evidence" value="ECO:0007669"/>
    <property type="project" value="UniProtKB-SubCell"/>
</dbReference>
<dbReference type="GeneID" id="19890430"/>
<dbReference type="GO" id="GO:0008270">
    <property type="term" value="F:zinc ion binding"/>
    <property type="evidence" value="ECO:0007669"/>
    <property type="project" value="InterPro"/>
</dbReference>
<dbReference type="CDD" id="cd00067">
    <property type="entry name" value="GAL4"/>
    <property type="match status" value="1"/>
</dbReference>
<evidence type="ECO:0000313" key="5">
    <source>
        <dbReference type="Proteomes" id="UP000002762"/>
    </source>
</evidence>
<feature type="domain" description="Zn(2)-C6 fungal-type" evidence="3">
    <location>
        <begin position="42"/>
        <end position="71"/>
    </location>
</feature>
<dbReference type="PANTHER" id="PTHR46910">
    <property type="entry name" value="TRANSCRIPTION FACTOR PDR1"/>
    <property type="match status" value="1"/>
</dbReference>
<dbReference type="PROSITE" id="PS00463">
    <property type="entry name" value="ZN2_CY6_FUNGAL_1"/>
    <property type="match status" value="1"/>
</dbReference>
<dbReference type="GO" id="GO:0000981">
    <property type="term" value="F:DNA-binding transcription factor activity, RNA polymerase II-specific"/>
    <property type="evidence" value="ECO:0007669"/>
    <property type="project" value="InterPro"/>
</dbReference>
<evidence type="ECO:0000256" key="1">
    <source>
        <dbReference type="ARBA" id="ARBA00023242"/>
    </source>
</evidence>
<evidence type="ECO:0000256" key="2">
    <source>
        <dbReference type="SAM" id="MobiDB-lite"/>
    </source>
</evidence>
<dbReference type="Proteomes" id="UP000002762">
    <property type="component" value="Unassembled WGS sequence"/>
</dbReference>
<evidence type="ECO:0000259" key="3">
    <source>
        <dbReference type="PROSITE" id="PS50048"/>
    </source>
</evidence>
<accession>J4KMD7</accession>
<dbReference type="InterPro" id="IPR050987">
    <property type="entry name" value="AtrR-like"/>
</dbReference>
<dbReference type="HOGENOM" id="CLU_016058_0_0_1"/>
<keyword evidence="5" id="KW-1185">Reference proteome</keyword>
<dbReference type="Pfam" id="PF00172">
    <property type="entry name" value="Zn_clus"/>
    <property type="match status" value="1"/>
</dbReference>
<dbReference type="SMART" id="SM00066">
    <property type="entry name" value="GAL4"/>
    <property type="match status" value="1"/>
</dbReference>
<protein>
    <submittedName>
        <fullName evidence="4">Fungal specific transcription factor</fullName>
    </submittedName>
</protein>
<gene>
    <name evidence="4" type="ORF">BBA_07418</name>
</gene>
<feature type="region of interest" description="Disordered" evidence="2">
    <location>
        <begin position="164"/>
        <end position="200"/>
    </location>
</feature>
<dbReference type="PROSITE" id="PS50048">
    <property type="entry name" value="ZN2_CY6_FUNGAL_2"/>
    <property type="match status" value="1"/>
</dbReference>
<dbReference type="InParanoid" id="J4KMD7"/>
<dbReference type="SUPFAM" id="SSF57701">
    <property type="entry name" value="Zn2/Cys6 DNA-binding domain"/>
    <property type="match status" value="1"/>
</dbReference>
<keyword evidence="1" id="KW-0539">Nucleus</keyword>
<dbReference type="InterPro" id="IPR036864">
    <property type="entry name" value="Zn2-C6_fun-type_DNA-bd_sf"/>
</dbReference>
<dbReference type="Gene3D" id="4.10.240.10">
    <property type="entry name" value="Zn(2)-C6 fungal-type DNA-binding domain"/>
    <property type="match status" value="1"/>
</dbReference>
<dbReference type="GO" id="GO:0003677">
    <property type="term" value="F:DNA binding"/>
    <property type="evidence" value="ECO:0007669"/>
    <property type="project" value="UniProtKB-KW"/>
</dbReference>
<feature type="compositionally biased region" description="Polar residues" evidence="2">
    <location>
        <begin position="184"/>
        <end position="200"/>
    </location>
</feature>
<organism evidence="4 5">
    <name type="scientific">Beauveria bassiana (strain ARSEF 2860)</name>
    <name type="common">White muscardine disease fungus</name>
    <name type="synonym">Tritirachium shiotae</name>
    <dbReference type="NCBI Taxonomy" id="655819"/>
    <lineage>
        <taxon>Eukaryota</taxon>
        <taxon>Fungi</taxon>
        <taxon>Dikarya</taxon>
        <taxon>Ascomycota</taxon>
        <taxon>Pezizomycotina</taxon>
        <taxon>Sordariomycetes</taxon>
        <taxon>Hypocreomycetidae</taxon>
        <taxon>Hypocreales</taxon>
        <taxon>Cordycipitaceae</taxon>
        <taxon>Beauveria</taxon>
    </lineage>
</organism>
<proteinExistence type="predicted"/>
<evidence type="ECO:0000313" key="4">
    <source>
        <dbReference type="EMBL" id="EJP63774.1"/>
    </source>
</evidence>
<dbReference type="RefSeq" id="XP_008600737.1">
    <property type="nucleotide sequence ID" value="XM_008602515.1"/>
</dbReference>
<dbReference type="CDD" id="cd12148">
    <property type="entry name" value="fungal_TF_MHR"/>
    <property type="match status" value="1"/>
</dbReference>
<dbReference type="AlphaFoldDB" id="J4KMD7"/>
<reference evidence="4 5" key="1">
    <citation type="journal article" date="2012" name="Sci. Rep.">
        <title>Genomic perspectives on the evolution of fungal entomopathogenicity in Beauveria bassiana.</title>
        <authorList>
            <person name="Xiao G."/>
            <person name="Ying S.H."/>
            <person name="Zheng P."/>
            <person name="Wang Z.L."/>
            <person name="Zhang S."/>
            <person name="Xie X.Q."/>
            <person name="Shang Y."/>
            <person name="St Leger R.J."/>
            <person name="Zhao G.P."/>
            <person name="Wang C."/>
            <person name="Feng M.G."/>
        </authorList>
    </citation>
    <scope>NUCLEOTIDE SEQUENCE [LARGE SCALE GENOMIC DNA]</scope>
    <source>
        <strain evidence="4 5">ARSEF 2860</strain>
    </source>
</reference>
<dbReference type="OrthoDB" id="39175at2759"/>
<dbReference type="InterPro" id="IPR001138">
    <property type="entry name" value="Zn2Cys6_DnaBD"/>
</dbReference>